<evidence type="ECO:0000256" key="2">
    <source>
        <dbReference type="ARBA" id="ARBA00023163"/>
    </source>
</evidence>
<dbReference type="GO" id="GO:0003712">
    <property type="term" value="F:transcription coregulator activity"/>
    <property type="evidence" value="ECO:0007669"/>
    <property type="project" value="TreeGrafter"/>
</dbReference>
<name>A0AAV1ICV5_9CHLO</name>
<comment type="subcellular location">
    <subcellularLocation>
        <location evidence="1">Nucleus</location>
    </subcellularLocation>
</comment>
<evidence type="ECO:0000256" key="4">
    <source>
        <dbReference type="SAM" id="MobiDB-lite"/>
    </source>
</evidence>
<keyword evidence="2" id="KW-0804">Transcription</keyword>
<feature type="compositionally biased region" description="Polar residues" evidence="4">
    <location>
        <begin position="261"/>
        <end position="272"/>
    </location>
</feature>
<accession>A0AAV1ICV5</accession>
<dbReference type="SMART" id="SM01076">
    <property type="entry name" value="CG-1"/>
    <property type="match status" value="1"/>
</dbReference>
<dbReference type="PROSITE" id="PS51437">
    <property type="entry name" value="CG_1"/>
    <property type="match status" value="1"/>
</dbReference>
<feature type="compositionally biased region" description="Low complexity" evidence="4">
    <location>
        <begin position="241"/>
        <end position="255"/>
    </location>
</feature>
<dbReference type="GO" id="GO:0003690">
    <property type="term" value="F:double-stranded DNA binding"/>
    <property type="evidence" value="ECO:0007669"/>
    <property type="project" value="TreeGrafter"/>
</dbReference>
<feature type="compositionally biased region" description="Low complexity" evidence="4">
    <location>
        <begin position="345"/>
        <end position="359"/>
    </location>
</feature>
<evidence type="ECO:0000256" key="1">
    <source>
        <dbReference type="ARBA" id="ARBA00004123"/>
    </source>
</evidence>
<feature type="compositionally biased region" description="Low complexity" evidence="4">
    <location>
        <begin position="273"/>
        <end position="282"/>
    </location>
</feature>
<organism evidence="6 7">
    <name type="scientific">Coccomyxa viridis</name>
    <dbReference type="NCBI Taxonomy" id="1274662"/>
    <lineage>
        <taxon>Eukaryota</taxon>
        <taxon>Viridiplantae</taxon>
        <taxon>Chlorophyta</taxon>
        <taxon>core chlorophytes</taxon>
        <taxon>Trebouxiophyceae</taxon>
        <taxon>Trebouxiophyceae incertae sedis</taxon>
        <taxon>Coccomyxaceae</taxon>
        <taxon>Coccomyxa</taxon>
    </lineage>
</organism>
<dbReference type="Pfam" id="PF03859">
    <property type="entry name" value="CG-1"/>
    <property type="match status" value="1"/>
</dbReference>
<protein>
    <recommendedName>
        <fullName evidence="5">CG-1 domain-containing protein</fullName>
    </recommendedName>
</protein>
<evidence type="ECO:0000313" key="6">
    <source>
        <dbReference type="EMBL" id="CAK0785191.1"/>
    </source>
</evidence>
<evidence type="ECO:0000256" key="3">
    <source>
        <dbReference type="ARBA" id="ARBA00023242"/>
    </source>
</evidence>
<dbReference type="Proteomes" id="UP001314263">
    <property type="component" value="Unassembled WGS sequence"/>
</dbReference>
<keyword evidence="7" id="KW-1185">Reference proteome</keyword>
<reference evidence="6 7" key="1">
    <citation type="submission" date="2023-10" db="EMBL/GenBank/DDBJ databases">
        <authorList>
            <person name="Maclean D."/>
            <person name="Macfadyen A."/>
        </authorList>
    </citation>
    <scope>NUCLEOTIDE SEQUENCE [LARGE SCALE GENOMIC DNA]</scope>
</reference>
<comment type="caution">
    <text evidence="6">The sequence shown here is derived from an EMBL/GenBank/DDBJ whole genome shotgun (WGS) entry which is preliminary data.</text>
</comment>
<evidence type="ECO:0000259" key="5">
    <source>
        <dbReference type="PROSITE" id="PS51437"/>
    </source>
</evidence>
<dbReference type="AlphaFoldDB" id="A0AAV1ICV5"/>
<dbReference type="PANTHER" id="PTHR23335:SF1">
    <property type="entry name" value="CALMODULIN-BINDING TRANSCRIPTION ACTIVATOR, ISOFORM F"/>
    <property type="match status" value="1"/>
</dbReference>
<proteinExistence type="predicted"/>
<keyword evidence="3" id="KW-0539">Nucleus</keyword>
<dbReference type="EMBL" id="CAUYUE010000012">
    <property type="protein sequence ID" value="CAK0785191.1"/>
    <property type="molecule type" value="Genomic_DNA"/>
</dbReference>
<dbReference type="GO" id="GO:0005634">
    <property type="term" value="C:nucleus"/>
    <property type="evidence" value="ECO:0007669"/>
    <property type="project" value="UniProtKB-SubCell"/>
</dbReference>
<sequence length="511" mass="54563">MVLPGSDERFRAETPTRELPKVLRDILTKARTSWLRNQEVVDLLSRYRQYGFRVSKEPPQKPPGGSLFLFNRKSVRFFRKDGHDWRKKSDGKTVRETHEKLKVGNKDVLNCYYAHAEDSLQRRCYWLLEGDDNVVLVHYLSSNPQENCVMRGPPPNGGALSLNAIDVTLPVPQPALATAWPYPGHSSGLPVASSADPERTGNLGSLSRLQAASIQCRSFVVTTGDVVIRSTSEQLDQPEASCQSPSPSGSSQQLPTPFARQGSQGVELSSGQAPPVAAAAAAPRREEGAGAFSRAASMPAPALPRSASGQHEDTLRLGPLHTAPSFSGGTVQTGLTMDATELQRARSGLAGSSSGQLQGDLPPSKLQRHGSATHASSIEQQRRMVPAPRLQMKDAQGEQRDVLQGLLMLQDADVSLPLSPGGAPCRLSRDTSSTLAGSLARRGPMLSLGSTQRSPARARETSSMLAGALQGPRGSGSGQQWARPLPDFAGRGGHLGSSPPHLPAVTTAQTL</sequence>
<dbReference type="PANTHER" id="PTHR23335">
    <property type="entry name" value="CALMODULIN-BINDING TRANSCRIPTION ACTIVATOR CAMTA"/>
    <property type="match status" value="1"/>
</dbReference>
<dbReference type="InterPro" id="IPR005559">
    <property type="entry name" value="CG-1_dom"/>
</dbReference>
<feature type="region of interest" description="Disordered" evidence="4">
    <location>
        <begin position="345"/>
        <end position="396"/>
    </location>
</feature>
<dbReference type="GO" id="GO:0006357">
    <property type="term" value="P:regulation of transcription by RNA polymerase II"/>
    <property type="evidence" value="ECO:0007669"/>
    <property type="project" value="TreeGrafter"/>
</dbReference>
<feature type="region of interest" description="Disordered" evidence="4">
    <location>
        <begin position="232"/>
        <end position="312"/>
    </location>
</feature>
<evidence type="ECO:0000313" key="7">
    <source>
        <dbReference type="Proteomes" id="UP001314263"/>
    </source>
</evidence>
<feature type="domain" description="CG-1" evidence="5">
    <location>
        <begin position="23"/>
        <end position="148"/>
    </location>
</feature>
<gene>
    <name evidence="6" type="ORF">CVIRNUC_008397</name>
</gene>
<feature type="region of interest" description="Disordered" evidence="4">
    <location>
        <begin position="420"/>
        <end position="511"/>
    </location>
</feature>